<feature type="domain" description="Zn(2)-C6 fungal-type" evidence="7">
    <location>
        <begin position="17"/>
        <end position="45"/>
    </location>
</feature>
<evidence type="ECO:0000313" key="9">
    <source>
        <dbReference type="Proteomes" id="UP000191285"/>
    </source>
</evidence>
<evidence type="ECO:0000256" key="2">
    <source>
        <dbReference type="ARBA" id="ARBA00022833"/>
    </source>
</evidence>
<dbReference type="GO" id="GO:0008270">
    <property type="term" value="F:zinc ion binding"/>
    <property type="evidence" value="ECO:0007669"/>
    <property type="project" value="InterPro"/>
</dbReference>
<keyword evidence="5" id="KW-0804">Transcription</keyword>
<sequence>MSGPVRIRRSTPKVRTGCSNCKLRRVKCDEQRPKCKRCVSAGWECPGYPSSSPSKDTNIQIYNIPFKIPGSRTDRELLHFYCSEAAHCLSRLSDSTLWTELILQRCQHQPVIRNSLVALSSLYREYLKVGSAKLGNSPKSIQLMVKSHKQLSTYLLMPDASPDAALICSLIFYVFECLVGNARQAIWHLDRGLTLLKNYWVDDPALIAKMDPIYPQLKMIFCHLDVHATIFTLDRVPVLQLASPENISGVSDVVPERFSNVFEIEQALVILQNWKTNHLMVTVDLKGVYLSQLPIEIAQERLQIEYQCRLYEKAIEAFRLEKFDQILQKNERQRVMLLHCQGLIFHGVLLENIILTENDKKTPMDAYCKFDYALDQLTMLASDPEWSQKYGGEGRDFTVSTNMIALLYFVCLKTRNRALLERCLSLMKTSLSAARDGLWDSKKAYLVIQSILAEKDSVESVQEEDTRLEDVGADVIDYHDGLDEIFSAFQIEDLLD</sequence>
<dbReference type="PROSITE" id="PS50048">
    <property type="entry name" value="ZN2_CY6_FUNGAL_2"/>
    <property type="match status" value="1"/>
</dbReference>
<accession>A0A1V6TFT6</accession>
<dbReference type="InterPro" id="IPR001138">
    <property type="entry name" value="Zn2Cys6_DnaBD"/>
</dbReference>
<dbReference type="InterPro" id="IPR021858">
    <property type="entry name" value="Fun_TF"/>
</dbReference>
<dbReference type="SMART" id="SM00066">
    <property type="entry name" value="GAL4"/>
    <property type="match status" value="1"/>
</dbReference>
<dbReference type="STRING" id="303698.A0A1V6TFT6"/>
<comment type="caution">
    <text evidence="8">The sequence shown here is derived from an EMBL/GenBank/DDBJ whole genome shotgun (WGS) entry which is preliminary data.</text>
</comment>
<reference evidence="9" key="1">
    <citation type="journal article" date="2017" name="Nat. Microbiol.">
        <title>Global analysis of biosynthetic gene clusters reveals vast potential of secondary metabolite production in Penicillium species.</title>
        <authorList>
            <person name="Nielsen J.C."/>
            <person name="Grijseels S."/>
            <person name="Prigent S."/>
            <person name="Ji B."/>
            <person name="Dainat J."/>
            <person name="Nielsen K.F."/>
            <person name="Frisvad J.C."/>
            <person name="Workman M."/>
            <person name="Nielsen J."/>
        </authorList>
    </citation>
    <scope>NUCLEOTIDE SEQUENCE [LARGE SCALE GENOMIC DNA]</scope>
    <source>
        <strain evidence="9">IBT 24891</strain>
    </source>
</reference>
<evidence type="ECO:0000256" key="6">
    <source>
        <dbReference type="ARBA" id="ARBA00023242"/>
    </source>
</evidence>
<dbReference type="PANTHER" id="PTHR36206">
    <property type="entry name" value="ASPERCRYPTIN BIOSYNTHESIS CLUSTER-SPECIFIC TRANSCRIPTION REGULATOR ATNN-RELATED"/>
    <property type="match status" value="1"/>
</dbReference>
<dbReference type="PANTHER" id="PTHR36206:SF4">
    <property type="entry name" value="HYPOTHETICAL CONSERVED PROTEIN (EUROFUNG)-RELATED"/>
    <property type="match status" value="1"/>
</dbReference>
<dbReference type="InterPro" id="IPR036864">
    <property type="entry name" value="Zn2-C6_fun-type_DNA-bd_sf"/>
</dbReference>
<evidence type="ECO:0000256" key="5">
    <source>
        <dbReference type="ARBA" id="ARBA00023163"/>
    </source>
</evidence>
<dbReference type="SUPFAM" id="SSF57701">
    <property type="entry name" value="Zn2/Cys6 DNA-binding domain"/>
    <property type="match status" value="1"/>
</dbReference>
<keyword evidence="3" id="KW-0805">Transcription regulation</keyword>
<dbReference type="InterPro" id="IPR052360">
    <property type="entry name" value="Transcr_Regulatory_Proteins"/>
</dbReference>
<dbReference type="Gene3D" id="4.10.240.10">
    <property type="entry name" value="Zn(2)-C6 fungal-type DNA-binding domain"/>
    <property type="match status" value="1"/>
</dbReference>
<dbReference type="OrthoDB" id="3598904at2759"/>
<dbReference type="CDD" id="cd00067">
    <property type="entry name" value="GAL4"/>
    <property type="match status" value="1"/>
</dbReference>
<dbReference type="PROSITE" id="PS00463">
    <property type="entry name" value="ZN2_CY6_FUNGAL_1"/>
    <property type="match status" value="1"/>
</dbReference>
<keyword evidence="9" id="KW-1185">Reference proteome</keyword>
<evidence type="ECO:0000256" key="4">
    <source>
        <dbReference type="ARBA" id="ARBA00023125"/>
    </source>
</evidence>
<dbReference type="EMBL" id="MLKD01000006">
    <property type="protein sequence ID" value="OQE25217.1"/>
    <property type="molecule type" value="Genomic_DNA"/>
</dbReference>
<dbReference type="GO" id="GO:0003677">
    <property type="term" value="F:DNA binding"/>
    <property type="evidence" value="ECO:0007669"/>
    <property type="project" value="UniProtKB-KW"/>
</dbReference>
<protein>
    <recommendedName>
        <fullName evidence="7">Zn(2)-C6 fungal-type domain-containing protein</fullName>
    </recommendedName>
</protein>
<evidence type="ECO:0000259" key="7">
    <source>
        <dbReference type="PROSITE" id="PS50048"/>
    </source>
</evidence>
<evidence type="ECO:0000256" key="1">
    <source>
        <dbReference type="ARBA" id="ARBA00022723"/>
    </source>
</evidence>
<dbReference type="Proteomes" id="UP000191285">
    <property type="component" value="Unassembled WGS sequence"/>
</dbReference>
<evidence type="ECO:0000256" key="3">
    <source>
        <dbReference type="ARBA" id="ARBA00023015"/>
    </source>
</evidence>
<gene>
    <name evidence="8" type="ORF">PENSTE_c006G10273</name>
</gene>
<keyword evidence="4" id="KW-0238">DNA-binding</keyword>
<dbReference type="Pfam" id="PF00172">
    <property type="entry name" value="Zn_clus"/>
    <property type="match status" value="1"/>
</dbReference>
<organism evidence="8 9">
    <name type="scientific">Penicillium steckii</name>
    <dbReference type="NCBI Taxonomy" id="303698"/>
    <lineage>
        <taxon>Eukaryota</taxon>
        <taxon>Fungi</taxon>
        <taxon>Dikarya</taxon>
        <taxon>Ascomycota</taxon>
        <taxon>Pezizomycotina</taxon>
        <taxon>Eurotiomycetes</taxon>
        <taxon>Eurotiomycetidae</taxon>
        <taxon>Eurotiales</taxon>
        <taxon>Aspergillaceae</taxon>
        <taxon>Penicillium</taxon>
    </lineage>
</organism>
<name>A0A1V6TFT6_9EURO</name>
<dbReference type="Pfam" id="PF11951">
    <property type="entry name" value="Fungal_trans_2"/>
    <property type="match status" value="1"/>
</dbReference>
<keyword evidence="2" id="KW-0862">Zinc</keyword>
<proteinExistence type="predicted"/>
<evidence type="ECO:0000313" key="8">
    <source>
        <dbReference type="EMBL" id="OQE25217.1"/>
    </source>
</evidence>
<keyword evidence="1" id="KW-0479">Metal-binding</keyword>
<dbReference type="AlphaFoldDB" id="A0A1V6TFT6"/>
<keyword evidence="6" id="KW-0539">Nucleus</keyword>
<dbReference type="GO" id="GO:0000981">
    <property type="term" value="F:DNA-binding transcription factor activity, RNA polymerase II-specific"/>
    <property type="evidence" value="ECO:0007669"/>
    <property type="project" value="InterPro"/>
</dbReference>